<dbReference type="InterPro" id="IPR011008">
    <property type="entry name" value="Dimeric_a/b-barrel"/>
</dbReference>
<dbReference type="InterPro" id="IPR009874">
    <property type="entry name" value="DUF1428"/>
</dbReference>
<protein>
    <recommendedName>
        <fullName evidence="3">DUF1428 family protein</fullName>
    </recommendedName>
</protein>
<dbReference type="AlphaFoldDB" id="A0A8S0G249"/>
<dbReference type="PIRSF" id="PIRSF007028">
    <property type="entry name" value="UCP007028"/>
    <property type="match status" value="1"/>
</dbReference>
<proteinExistence type="predicted"/>
<sequence length="120" mass="13588">MPASKYVDGFVVAVPADKKDAYREMAAKAAPLFKEFGALRIVECWASDIPDGKVTDFRMAVKAEENEEVVFSWIEYPSKEVRDAANQKMMSDPRMKEFGESMPFDGKRMIYGGFESIIDE</sequence>
<name>A0A8S0G249_ECOLX</name>
<dbReference type="Proteomes" id="UP000467488">
    <property type="component" value="Chromosome"/>
</dbReference>
<evidence type="ECO:0000313" key="1">
    <source>
        <dbReference type="EMBL" id="BBU86013.1"/>
    </source>
</evidence>
<dbReference type="EMBL" id="AP022360">
    <property type="protein sequence ID" value="BBU86013.1"/>
    <property type="molecule type" value="Genomic_DNA"/>
</dbReference>
<dbReference type="Pfam" id="PF07237">
    <property type="entry name" value="DUF1428"/>
    <property type="match status" value="1"/>
</dbReference>
<dbReference type="SUPFAM" id="SSF54909">
    <property type="entry name" value="Dimeric alpha+beta barrel"/>
    <property type="match status" value="1"/>
</dbReference>
<organism evidence="1 2">
    <name type="scientific">Escherichia coli</name>
    <dbReference type="NCBI Taxonomy" id="562"/>
    <lineage>
        <taxon>Bacteria</taxon>
        <taxon>Pseudomonadati</taxon>
        <taxon>Pseudomonadota</taxon>
        <taxon>Gammaproteobacteria</taxon>
        <taxon>Enterobacterales</taxon>
        <taxon>Enterobacteriaceae</taxon>
        <taxon>Escherichia</taxon>
    </lineage>
</organism>
<accession>A0A8S0G249</accession>
<dbReference type="Gene3D" id="3.30.70.100">
    <property type="match status" value="1"/>
</dbReference>
<evidence type="ECO:0000313" key="2">
    <source>
        <dbReference type="Proteomes" id="UP000467488"/>
    </source>
</evidence>
<reference evidence="1 2" key="1">
    <citation type="submission" date="2020-01" db="EMBL/GenBank/DDBJ databases">
        <title>Dynamics of blaIMP-6 dissemination in carbapenem resistant Enterobacteriacea isolated from regional surveillance in Osaka, Japan.</title>
        <authorList>
            <person name="Abe R."/>
            <person name="Akeda Y."/>
            <person name="Sugawara Y."/>
            <person name="Yamamoto N."/>
            <person name="Tomono K."/>
            <person name="Takeuchi D."/>
            <person name="Kawahara R."/>
            <person name="Hamada S."/>
        </authorList>
    </citation>
    <scope>NUCLEOTIDE SEQUENCE [LARGE SCALE GENOMIC DNA]</scope>
    <source>
        <strain evidence="1 2">E300</strain>
    </source>
</reference>
<evidence type="ECO:0008006" key="3">
    <source>
        <dbReference type="Google" id="ProtNLM"/>
    </source>
</evidence>
<gene>
    <name evidence="1" type="primary">ybaA</name>
    <name evidence="1" type="ORF">EIMP300_74130</name>
</gene>